<dbReference type="EMBL" id="LJQB01000076">
    <property type="protein sequence ID" value="KPW82894.1"/>
    <property type="molecule type" value="Genomic_DNA"/>
</dbReference>
<feature type="signal peptide" evidence="1">
    <location>
        <begin position="1"/>
        <end position="46"/>
    </location>
</feature>
<keyword evidence="1" id="KW-0732">Signal</keyword>
<reference evidence="2 3" key="1">
    <citation type="submission" date="2015-09" db="EMBL/GenBank/DDBJ databases">
        <title>Genome announcement of multiple Pseudomonas syringae strains.</title>
        <authorList>
            <person name="Thakur S."/>
            <person name="Wang P.W."/>
            <person name="Gong Y."/>
            <person name="Weir B.S."/>
            <person name="Guttman D.S."/>
        </authorList>
    </citation>
    <scope>NUCLEOTIDE SEQUENCE [LARGE SCALE GENOMIC DNA]</scope>
    <source>
        <strain evidence="2 3">ICMP19117</strain>
    </source>
</reference>
<dbReference type="AlphaFoldDB" id="A0A0N8R136"/>
<dbReference type="PANTHER" id="PTHR47197">
    <property type="entry name" value="PROTEIN NIRF"/>
    <property type="match status" value="1"/>
</dbReference>
<name>A0A0N8R136_9PSED</name>
<dbReference type="Proteomes" id="UP000050411">
    <property type="component" value="Unassembled WGS sequence"/>
</dbReference>
<evidence type="ECO:0000313" key="2">
    <source>
        <dbReference type="EMBL" id="KPW82894.1"/>
    </source>
</evidence>
<sequence length="351" mass="37625">MNELYMPRRDWVPCLPYEEILMNVIKKTVTALTLGVALAASMSAWAAQDRWTFDGDIHNNSLAVSPDETTAVVSYSQRPDVVVYDLKTGKVRQVLTGYVTPRNIVFSPTGDVFYLSDSSLGVVRKIDTKTLKVIADIPLGAGAFGTTLSKDGSLLYVNNEAASTLSVIDLDHQRPVAVVPGFSQPRQGIRVSPDGKTVYVTNFLGDKITLVDSKTNTIEGEITGFNKLRAISISADGNTLYAANSGSNSIAVVDTQKRAITTTVIVGKDPYGAALTPDGLHVYSGNLGDNSLSVIDTKTLKVTTTVTGLKAPRQAIVFTKDKSKAYVLNEDLSISTVDLASNKVVSTLKAD</sequence>
<dbReference type="SUPFAM" id="SSF51004">
    <property type="entry name" value="C-terminal (heme d1) domain of cytochrome cd1-nitrite reductase"/>
    <property type="match status" value="1"/>
</dbReference>
<dbReference type="PANTHER" id="PTHR47197:SF3">
    <property type="entry name" value="DIHYDRO-HEME D1 DEHYDROGENASE"/>
    <property type="match status" value="1"/>
</dbReference>
<dbReference type="InterPro" id="IPR011964">
    <property type="entry name" value="YVTN_b-propeller_repeat"/>
</dbReference>
<feature type="chain" id="PRO_5006030367" description="YncE family protein" evidence="1">
    <location>
        <begin position="47"/>
        <end position="351"/>
    </location>
</feature>
<dbReference type="Gene3D" id="2.130.10.10">
    <property type="entry name" value="YVTN repeat-like/Quinoprotein amine dehydrogenase"/>
    <property type="match status" value="3"/>
</dbReference>
<protein>
    <recommendedName>
        <fullName evidence="4">YncE family protein</fullName>
    </recommendedName>
</protein>
<dbReference type="InterPro" id="IPR015943">
    <property type="entry name" value="WD40/YVTN_repeat-like_dom_sf"/>
</dbReference>
<evidence type="ECO:0000256" key="1">
    <source>
        <dbReference type="SAM" id="SignalP"/>
    </source>
</evidence>
<dbReference type="NCBIfam" id="TIGR02276">
    <property type="entry name" value="beta_rpt_yvtn"/>
    <property type="match status" value="2"/>
</dbReference>
<accession>A0A0N8R136</accession>
<dbReference type="PATRIC" id="fig|200452.3.peg.41"/>
<proteinExistence type="predicted"/>
<dbReference type="InterPro" id="IPR011048">
    <property type="entry name" value="Haem_d1_sf"/>
</dbReference>
<comment type="caution">
    <text evidence="2">The sequence shown here is derived from an EMBL/GenBank/DDBJ whole genome shotgun (WGS) entry which is preliminary data.</text>
</comment>
<dbReference type="Pfam" id="PF10282">
    <property type="entry name" value="Lactonase"/>
    <property type="match status" value="1"/>
</dbReference>
<organism evidence="2 3">
    <name type="scientific">Pseudomonas congelans</name>
    <dbReference type="NCBI Taxonomy" id="200452"/>
    <lineage>
        <taxon>Bacteria</taxon>
        <taxon>Pseudomonadati</taxon>
        <taxon>Pseudomonadota</taxon>
        <taxon>Gammaproteobacteria</taxon>
        <taxon>Pseudomonadales</taxon>
        <taxon>Pseudomonadaceae</taxon>
        <taxon>Pseudomonas</taxon>
    </lineage>
</organism>
<dbReference type="InterPro" id="IPR019405">
    <property type="entry name" value="Lactonase_7-beta_prop"/>
</dbReference>
<gene>
    <name evidence="2" type="ORF">ALO92_00023</name>
</gene>
<evidence type="ECO:0008006" key="4">
    <source>
        <dbReference type="Google" id="ProtNLM"/>
    </source>
</evidence>
<evidence type="ECO:0000313" key="3">
    <source>
        <dbReference type="Proteomes" id="UP000050411"/>
    </source>
</evidence>
<dbReference type="InterPro" id="IPR051200">
    <property type="entry name" value="Host-pathogen_enzymatic-act"/>
</dbReference>